<dbReference type="InterPro" id="IPR052523">
    <property type="entry name" value="Trichothecene_AcTrans"/>
</dbReference>
<dbReference type="SUPFAM" id="SSF55729">
    <property type="entry name" value="Acyl-CoA N-acyltransferases (Nat)"/>
    <property type="match status" value="1"/>
</dbReference>
<reference evidence="2 3" key="1">
    <citation type="submission" date="2019-07" db="EMBL/GenBank/DDBJ databases">
        <title>Genomics analysis of Aphanomyces spp. identifies a new class of oomycete effector associated with host adaptation.</title>
        <authorList>
            <person name="Gaulin E."/>
        </authorList>
    </citation>
    <scope>NUCLEOTIDE SEQUENCE [LARGE SCALE GENOMIC DNA]</scope>
    <source>
        <strain evidence="2 3">ATCC 201684</strain>
    </source>
</reference>
<dbReference type="EMBL" id="VJMJ01000100">
    <property type="protein sequence ID" value="KAF0735292.1"/>
    <property type="molecule type" value="Genomic_DNA"/>
</dbReference>
<dbReference type="InterPro" id="IPR000182">
    <property type="entry name" value="GNAT_dom"/>
</dbReference>
<dbReference type="InterPro" id="IPR016181">
    <property type="entry name" value="Acyl_CoA_acyltransferase"/>
</dbReference>
<sequence>MVALDAIARTLAQAFLHYPCMKYAFDGMTEAERLEKLTILERTVAVAALNFGGIVETKDGNGALLWLAGKNFPLSLEQSEQSGITELPALLGMTVIQRFASHTREGNNYVVQHAGKTMGWIWVLGVAPESQGKGHGRYLVEKAVADMRAQGMTEFWLVTESEVNVIIYKKLGFQVMHEHVLFSSGIRKWTMKRQG</sequence>
<comment type="caution">
    <text evidence="2">The sequence shown here is derived from an EMBL/GenBank/DDBJ whole genome shotgun (WGS) entry which is preliminary data.</text>
</comment>
<dbReference type="AlphaFoldDB" id="A0A6G0X5Z4"/>
<dbReference type="Proteomes" id="UP000481153">
    <property type="component" value="Unassembled WGS sequence"/>
</dbReference>
<feature type="domain" description="N-acetyltransferase" evidence="1">
    <location>
        <begin position="55"/>
        <end position="195"/>
    </location>
</feature>
<dbReference type="CDD" id="cd04301">
    <property type="entry name" value="NAT_SF"/>
    <property type="match status" value="1"/>
</dbReference>
<protein>
    <recommendedName>
        <fullName evidence="1">N-acetyltransferase domain-containing protein</fullName>
    </recommendedName>
</protein>
<keyword evidence="3" id="KW-1185">Reference proteome</keyword>
<organism evidence="2 3">
    <name type="scientific">Aphanomyces euteiches</name>
    <dbReference type="NCBI Taxonomy" id="100861"/>
    <lineage>
        <taxon>Eukaryota</taxon>
        <taxon>Sar</taxon>
        <taxon>Stramenopiles</taxon>
        <taxon>Oomycota</taxon>
        <taxon>Saprolegniomycetes</taxon>
        <taxon>Saprolegniales</taxon>
        <taxon>Verrucalvaceae</taxon>
        <taxon>Aphanomyces</taxon>
    </lineage>
</organism>
<name>A0A6G0X5Z4_9STRA</name>
<accession>A0A6G0X5Z4</accession>
<evidence type="ECO:0000259" key="1">
    <source>
        <dbReference type="PROSITE" id="PS51186"/>
    </source>
</evidence>
<evidence type="ECO:0000313" key="3">
    <source>
        <dbReference type="Proteomes" id="UP000481153"/>
    </source>
</evidence>
<proteinExistence type="predicted"/>
<evidence type="ECO:0000313" key="2">
    <source>
        <dbReference type="EMBL" id="KAF0735292.1"/>
    </source>
</evidence>
<dbReference type="VEuPathDB" id="FungiDB:AeMF1_005302"/>
<dbReference type="Pfam" id="PF00583">
    <property type="entry name" value="Acetyltransf_1"/>
    <property type="match status" value="1"/>
</dbReference>
<dbReference type="PANTHER" id="PTHR42791:SF1">
    <property type="entry name" value="N-ACETYLTRANSFERASE DOMAIN-CONTAINING PROTEIN"/>
    <property type="match status" value="1"/>
</dbReference>
<dbReference type="PROSITE" id="PS51186">
    <property type="entry name" value="GNAT"/>
    <property type="match status" value="1"/>
</dbReference>
<dbReference type="PANTHER" id="PTHR42791">
    <property type="entry name" value="GNAT FAMILY ACETYLTRANSFERASE"/>
    <property type="match status" value="1"/>
</dbReference>
<dbReference type="Gene3D" id="3.40.630.30">
    <property type="match status" value="1"/>
</dbReference>
<dbReference type="GO" id="GO:0016747">
    <property type="term" value="F:acyltransferase activity, transferring groups other than amino-acyl groups"/>
    <property type="evidence" value="ECO:0007669"/>
    <property type="project" value="InterPro"/>
</dbReference>
<gene>
    <name evidence="2" type="ORF">Ae201684_008207</name>
</gene>